<dbReference type="InterPro" id="IPR016156">
    <property type="entry name" value="FAD/NAD-linked_Rdtase_dimer_sf"/>
</dbReference>
<keyword evidence="8" id="KW-1185">Reference proteome</keyword>
<feature type="chain" id="PRO_5011495149" evidence="3">
    <location>
        <begin position="30"/>
        <end position="430"/>
    </location>
</feature>
<dbReference type="PANTHER" id="PTHR43755">
    <property type="match status" value="1"/>
</dbReference>
<evidence type="ECO:0000313" key="7">
    <source>
        <dbReference type="EMBL" id="SDG78832.1"/>
    </source>
</evidence>
<keyword evidence="3" id="KW-0732">Signal</keyword>
<dbReference type="InterPro" id="IPR049386">
    <property type="entry name" value="FCSD_central"/>
</dbReference>
<evidence type="ECO:0000256" key="2">
    <source>
        <dbReference type="ARBA" id="ARBA00022827"/>
    </source>
</evidence>
<dbReference type="Gene3D" id="3.90.760.10">
    <property type="entry name" value="Flavocytochrome c sulphide dehydrogenase, flavin-binding domain"/>
    <property type="match status" value="1"/>
</dbReference>
<dbReference type="InterPro" id="IPR023753">
    <property type="entry name" value="FAD/NAD-binding_dom"/>
</dbReference>
<gene>
    <name evidence="7" type="ORF">SAMN04487974_10889</name>
</gene>
<evidence type="ECO:0000259" key="5">
    <source>
        <dbReference type="Pfam" id="PF09242"/>
    </source>
</evidence>
<accession>A0A1G7X3U2</accession>
<feature type="domain" description="FAD/NAD(P)-binding" evidence="4">
    <location>
        <begin position="34"/>
        <end position="150"/>
    </location>
</feature>
<dbReference type="Proteomes" id="UP000199495">
    <property type="component" value="Unassembled WGS sequence"/>
</dbReference>
<dbReference type="InterPro" id="IPR037092">
    <property type="entry name" value="FlavoCytC_S_DH_flav-bd_sf"/>
</dbReference>
<dbReference type="FunFam" id="3.50.50.60:FF:000234">
    <property type="entry name" value="Flavocytochrome C sulfide dehydrogenase"/>
    <property type="match status" value="1"/>
</dbReference>
<feature type="domain" description="Sulfide dehydrogenase [flavocytochrome c] flavoprotein chain central" evidence="6">
    <location>
        <begin position="165"/>
        <end position="281"/>
    </location>
</feature>
<dbReference type="SUPFAM" id="SSF55424">
    <property type="entry name" value="FAD/NAD-linked reductases, dimerisation (C-terminal) domain"/>
    <property type="match status" value="1"/>
</dbReference>
<dbReference type="STRING" id="440168.SAMN04487974_10889"/>
<dbReference type="Pfam" id="PF07992">
    <property type="entry name" value="Pyr_redox_2"/>
    <property type="match status" value="1"/>
</dbReference>
<dbReference type="InterPro" id="IPR006311">
    <property type="entry name" value="TAT_signal"/>
</dbReference>
<dbReference type="InterPro" id="IPR036188">
    <property type="entry name" value="FAD/NAD-bd_sf"/>
</dbReference>
<dbReference type="GO" id="GO:0016491">
    <property type="term" value="F:oxidoreductase activity"/>
    <property type="evidence" value="ECO:0007669"/>
    <property type="project" value="InterPro"/>
</dbReference>
<dbReference type="Pfam" id="PF09242">
    <property type="entry name" value="FCSD-flav_bind"/>
    <property type="match status" value="1"/>
</dbReference>
<dbReference type="PANTHER" id="PTHR43755:SF1">
    <property type="entry name" value="FAD-DEPENDENT PYRIDINE NUCLEOTIDE-DISULPHIDE OXIDOREDUCTASE"/>
    <property type="match status" value="1"/>
</dbReference>
<feature type="signal peptide" evidence="3">
    <location>
        <begin position="1"/>
        <end position="29"/>
    </location>
</feature>
<dbReference type="EMBL" id="FNCS01000008">
    <property type="protein sequence ID" value="SDG78832.1"/>
    <property type="molecule type" value="Genomic_DNA"/>
</dbReference>
<feature type="domain" description="Flavocytochrome c sulphide dehydrogenase flavin-binding" evidence="5">
    <location>
        <begin position="356"/>
        <end position="425"/>
    </location>
</feature>
<evidence type="ECO:0000259" key="4">
    <source>
        <dbReference type="Pfam" id="PF07992"/>
    </source>
</evidence>
<name>A0A1G7X3U2_9HYPH</name>
<dbReference type="RefSeq" id="WP_090597219.1">
    <property type="nucleotide sequence ID" value="NZ_FNCS01000008.1"/>
</dbReference>
<dbReference type="GO" id="GO:0050660">
    <property type="term" value="F:flavin adenine dinucleotide binding"/>
    <property type="evidence" value="ECO:0007669"/>
    <property type="project" value="InterPro"/>
</dbReference>
<evidence type="ECO:0000313" key="8">
    <source>
        <dbReference type="Proteomes" id="UP000199495"/>
    </source>
</evidence>
<dbReference type="PROSITE" id="PS51318">
    <property type="entry name" value="TAT"/>
    <property type="match status" value="1"/>
</dbReference>
<sequence length="430" mass="45887">MISRRKVIKSAAAAFAATPLLSMPFVARAQTAGRVVIVGGGFGGATAAKYIKRRNPDIAVTLVEASPRFYTCPFSNLYLGGLRDFDSIGHSFDELTDTYGVELITEWAEGVDGDAHTLTLASGETLGYDKLLLSPGIDMRWDGIEGYDEAAAELAPHAWKAGPQTELLRSQLEAMDDGGLFILSAPADPFRCPPGPYERVSLIANYFKESKPSSKILILDSKDAFSKQGLFQAGWQELYGDMIEWVSLSNDGRVIRVDAENLEVETEFGEIHRADVLNVIPPQKAGFIAEAAGVTNEGGWVPINPETFESQQVSDIYVVGDATIAAPMPKSGFSANAQGKVAASAIVAALTGEEAPAPSWANTCYSLIGPEYGISVAGVYRVENGEIISVEGSGGVSPAEADAEFRAAEARYAVGWYDAITQDIWGSQPA</sequence>
<reference evidence="7 8" key="1">
    <citation type="submission" date="2016-10" db="EMBL/GenBank/DDBJ databases">
        <authorList>
            <person name="de Groot N.N."/>
        </authorList>
    </citation>
    <scope>NUCLEOTIDE SEQUENCE [LARGE SCALE GENOMIC DNA]</scope>
    <source>
        <strain evidence="7 8">CGMCC 1.10267</strain>
    </source>
</reference>
<dbReference type="OrthoDB" id="9802771at2"/>
<dbReference type="Pfam" id="PF21706">
    <property type="entry name" value="FCSD_central"/>
    <property type="match status" value="1"/>
</dbReference>
<dbReference type="InterPro" id="IPR052541">
    <property type="entry name" value="SQRD"/>
</dbReference>
<evidence type="ECO:0000256" key="1">
    <source>
        <dbReference type="ARBA" id="ARBA00022630"/>
    </source>
</evidence>
<dbReference type="Gene3D" id="3.50.50.60">
    <property type="entry name" value="FAD/NAD(P)-binding domain"/>
    <property type="match status" value="2"/>
</dbReference>
<keyword evidence="2" id="KW-0274">FAD</keyword>
<evidence type="ECO:0000256" key="3">
    <source>
        <dbReference type="SAM" id="SignalP"/>
    </source>
</evidence>
<keyword evidence="1" id="KW-0285">Flavoprotein</keyword>
<evidence type="ECO:0000259" key="6">
    <source>
        <dbReference type="Pfam" id="PF21706"/>
    </source>
</evidence>
<organism evidence="7 8">
    <name type="scientific">Pelagibacterium luteolum</name>
    <dbReference type="NCBI Taxonomy" id="440168"/>
    <lineage>
        <taxon>Bacteria</taxon>
        <taxon>Pseudomonadati</taxon>
        <taxon>Pseudomonadota</taxon>
        <taxon>Alphaproteobacteria</taxon>
        <taxon>Hyphomicrobiales</taxon>
        <taxon>Devosiaceae</taxon>
        <taxon>Pelagibacterium</taxon>
    </lineage>
</organism>
<dbReference type="InterPro" id="IPR015323">
    <property type="entry name" value="FlavoCytC_S_DH_flav-bd"/>
</dbReference>
<dbReference type="AlphaFoldDB" id="A0A1G7X3U2"/>
<dbReference type="SUPFAM" id="SSF51905">
    <property type="entry name" value="FAD/NAD(P)-binding domain"/>
    <property type="match status" value="2"/>
</dbReference>
<protein>
    <submittedName>
        <fullName evidence="7">Sulfide dehydrogenase (Flavocytochrome c), flavoprotein subunit</fullName>
    </submittedName>
</protein>
<proteinExistence type="predicted"/>